<sequence>VNLANGVSYSVPIKADTHSGMLSLIARMYSPLGKPTAGDFSSSVTINFIYP</sequence>
<dbReference type="GO" id="GO:0007155">
    <property type="term" value="P:cell adhesion"/>
    <property type="evidence" value="ECO:0007669"/>
    <property type="project" value="InterPro"/>
</dbReference>
<evidence type="ECO:0000313" key="1">
    <source>
        <dbReference type="EMBL" id="ROW50198.1"/>
    </source>
</evidence>
<dbReference type="AlphaFoldDB" id="A0A423XPQ6"/>
<dbReference type="Gene3D" id="2.60.40.1090">
    <property type="entry name" value="Fimbrial-type adhesion domain"/>
    <property type="match status" value="1"/>
</dbReference>
<evidence type="ECO:0000313" key="2">
    <source>
        <dbReference type="Proteomes" id="UP000285793"/>
    </source>
</evidence>
<protein>
    <submittedName>
        <fullName evidence="1">Fimbrial protein</fullName>
    </submittedName>
</protein>
<organism evidence="1 2">
    <name type="scientific">Cronobacter malonaticus</name>
    <dbReference type="NCBI Taxonomy" id="413503"/>
    <lineage>
        <taxon>Bacteria</taxon>
        <taxon>Pseudomonadati</taxon>
        <taxon>Pseudomonadota</taxon>
        <taxon>Gammaproteobacteria</taxon>
        <taxon>Enterobacterales</taxon>
        <taxon>Enterobacteriaceae</taxon>
        <taxon>Cronobacter</taxon>
    </lineage>
</organism>
<feature type="non-terminal residue" evidence="1">
    <location>
        <position position="1"/>
    </location>
</feature>
<name>A0A423XPQ6_9ENTR</name>
<comment type="caution">
    <text evidence="1">The sequence shown here is derived from an EMBL/GenBank/DDBJ whole genome shotgun (WGS) entry which is preliminary data.</text>
</comment>
<reference evidence="1 2" key="1">
    <citation type="journal article" date="2018" name="Front. Microbiol.">
        <title>An Investigation of an Acute Gastroenteritis Outbreak: Cronobacter sakazakii, a Potential Cause of Food-Borne Illness.</title>
        <authorList>
            <person name="Yong W."/>
            <person name="Guo B."/>
            <person name="Shi X."/>
            <person name="Cheng T."/>
            <person name="Chen M."/>
            <person name="Jiang X."/>
            <person name="Ye Y."/>
            <person name="Wang J."/>
            <person name="Xie G."/>
            <person name="Ding J."/>
        </authorList>
    </citation>
    <scope>NUCLEOTIDE SEQUENCE [LARGE SCALE GENOMIC DNA]</scope>
    <source>
        <strain evidence="1 2">S1</strain>
    </source>
</reference>
<proteinExistence type="predicted"/>
<accession>A0A423XPQ6</accession>
<gene>
    <name evidence="1" type="ORF">C3E80_22050</name>
</gene>
<dbReference type="InterPro" id="IPR036937">
    <property type="entry name" value="Adhesion_dom_fimbrial_sf"/>
</dbReference>
<dbReference type="EMBL" id="PQJL01000221">
    <property type="protein sequence ID" value="ROW50198.1"/>
    <property type="molecule type" value="Genomic_DNA"/>
</dbReference>
<dbReference type="Proteomes" id="UP000285793">
    <property type="component" value="Unassembled WGS sequence"/>
</dbReference>
<dbReference type="GO" id="GO:0009289">
    <property type="term" value="C:pilus"/>
    <property type="evidence" value="ECO:0007669"/>
    <property type="project" value="InterPro"/>
</dbReference>